<evidence type="ECO:0000256" key="1">
    <source>
        <dbReference type="SAM" id="MobiDB-lite"/>
    </source>
</evidence>
<protein>
    <submittedName>
        <fullName evidence="2">Uncharacterized protein</fullName>
    </submittedName>
</protein>
<feature type="compositionally biased region" description="Low complexity" evidence="1">
    <location>
        <begin position="1"/>
        <end position="33"/>
    </location>
</feature>
<accession>A0A498I028</accession>
<proteinExistence type="predicted"/>
<keyword evidence="3" id="KW-1185">Reference proteome</keyword>
<evidence type="ECO:0000313" key="2">
    <source>
        <dbReference type="EMBL" id="RXH76966.1"/>
    </source>
</evidence>
<dbReference type="EMBL" id="RDQH01000340">
    <property type="protein sequence ID" value="RXH76966.1"/>
    <property type="molecule type" value="Genomic_DNA"/>
</dbReference>
<dbReference type="AlphaFoldDB" id="A0A498I028"/>
<sequence>MPSSGSSSSPGSFAARTATSSSSRTLPGVSSRPSRPRVRVPRRRMRVPRSSCPWLSPSTRKPPRGSTTRISETPISGSARFSLPLEVIASNPSSLKWIRRMAFTESRLWVAVGSNWSFMEAEMVESGDKPHDFLRWVLEMEVGKWSRGRRER</sequence>
<reference evidence="2 3" key="1">
    <citation type="submission" date="2018-10" db="EMBL/GenBank/DDBJ databases">
        <title>A high-quality apple genome assembly.</title>
        <authorList>
            <person name="Hu J."/>
        </authorList>
    </citation>
    <scope>NUCLEOTIDE SEQUENCE [LARGE SCALE GENOMIC DNA]</scope>
    <source>
        <strain evidence="3">cv. HFTH1</strain>
        <tissue evidence="2">Young leaf</tissue>
    </source>
</reference>
<feature type="compositionally biased region" description="Basic residues" evidence="1">
    <location>
        <begin position="34"/>
        <end position="47"/>
    </location>
</feature>
<name>A0A498I028_MALDO</name>
<feature type="compositionally biased region" description="Polar residues" evidence="1">
    <location>
        <begin position="65"/>
        <end position="75"/>
    </location>
</feature>
<gene>
    <name evidence="2" type="ORF">DVH24_019854</name>
</gene>
<comment type="caution">
    <text evidence="2">The sequence shown here is derived from an EMBL/GenBank/DDBJ whole genome shotgun (WGS) entry which is preliminary data.</text>
</comment>
<dbReference type="Proteomes" id="UP000290289">
    <property type="component" value="Chromosome 14"/>
</dbReference>
<feature type="region of interest" description="Disordered" evidence="1">
    <location>
        <begin position="1"/>
        <end position="75"/>
    </location>
</feature>
<organism evidence="2 3">
    <name type="scientific">Malus domestica</name>
    <name type="common">Apple</name>
    <name type="synonym">Pyrus malus</name>
    <dbReference type="NCBI Taxonomy" id="3750"/>
    <lineage>
        <taxon>Eukaryota</taxon>
        <taxon>Viridiplantae</taxon>
        <taxon>Streptophyta</taxon>
        <taxon>Embryophyta</taxon>
        <taxon>Tracheophyta</taxon>
        <taxon>Spermatophyta</taxon>
        <taxon>Magnoliopsida</taxon>
        <taxon>eudicotyledons</taxon>
        <taxon>Gunneridae</taxon>
        <taxon>Pentapetalae</taxon>
        <taxon>rosids</taxon>
        <taxon>fabids</taxon>
        <taxon>Rosales</taxon>
        <taxon>Rosaceae</taxon>
        <taxon>Amygdaloideae</taxon>
        <taxon>Maleae</taxon>
        <taxon>Malus</taxon>
    </lineage>
</organism>
<evidence type="ECO:0000313" key="3">
    <source>
        <dbReference type="Proteomes" id="UP000290289"/>
    </source>
</evidence>